<dbReference type="PRINTS" id="PR00081">
    <property type="entry name" value="GDHRDH"/>
</dbReference>
<protein>
    <submittedName>
        <fullName evidence="4">NADP-dependent 3-hydroxy acid dehydrogenase YdfG</fullName>
        <ecNumber evidence="4">1.1.1.-</ecNumber>
    </submittedName>
</protein>
<name>A0ABP2APW3_SARVE</name>
<dbReference type="Gene3D" id="3.40.50.720">
    <property type="entry name" value="NAD(P)-binding Rossmann-like Domain"/>
    <property type="match status" value="1"/>
</dbReference>
<evidence type="ECO:0000313" key="4">
    <source>
        <dbReference type="EMBL" id="CUN88751.1"/>
    </source>
</evidence>
<evidence type="ECO:0000256" key="2">
    <source>
        <dbReference type="ARBA" id="ARBA00023002"/>
    </source>
</evidence>
<dbReference type="PANTHER" id="PTHR44196:SF2">
    <property type="entry name" value="SHORT-CHAIN DEHYDROGENASE-RELATED"/>
    <property type="match status" value="1"/>
</dbReference>
<evidence type="ECO:0000256" key="3">
    <source>
        <dbReference type="RuleBase" id="RU000363"/>
    </source>
</evidence>
<reference evidence="4 5" key="1">
    <citation type="submission" date="2015-09" db="EMBL/GenBank/DDBJ databases">
        <authorList>
            <consortium name="Pathogen Informatics"/>
            <person name="Wu L."/>
            <person name="Ma J."/>
        </authorList>
    </citation>
    <scope>NUCLEOTIDE SEQUENCE [LARGE SCALE GENOMIC DNA]</scope>
    <source>
        <strain evidence="4 5">2789STDY5834858</strain>
    </source>
</reference>
<dbReference type="EC" id="1.1.1.-" evidence="4"/>
<dbReference type="Proteomes" id="UP000095488">
    <property type="component" value="Unassembled WGS sequence"/>
</dbReference>
<dbReference type="GO" id="GO:0016491">
    <property type="term" value="F:oxidoreductase activity"/>
    <property type="evidence" value="ECO:0007669"/>
    <property type="project" value="UniProtKB-KW"/>
</dbReference>
<evidence type="ECO:0000256" key="1">
    <source>
        <dbReference type="ARBA" id="ARBA00006484"/>
    </source>
</evidence>
<dbReference type="SUPFAM" id="SSF51735">
    <property type="entry name" value="NAD(P)-binding Rossmann-fold domains"/>
    <property type="match status" value="1"/>
</dbReference>
<comment type="caution">
    <text evidence="4">The sequence shown here is derived from an EMBL/GenBank/DDBJ whole genome shotgun (WGS) entry which is preliminary data.</text>
</comment>
<accession>A0ABP2APW3</accession>
<dbReference type="Pfam" id="PF00106">
    <property type="entry name" value="adh_short"/>
    <property type="match status" value="1"/>
</dbReference>
<comment type="similarity">
    <text evidence="1 3">Belongs to the short-chain dehydrogenases/reductases (SDR) family.</text>
</comment>
<keyword evidence="5" id="KW-1185">Reference proteome</keyword>
<evidence type="ECO:0000313" key="5">
    <source>
        <dbReference type="Proteomes" id="UP000095488"/>
    </source>
</evidence>
<dbReference type="PIRSF" id="PIRSF000126">
    <property type="entry name" value="11-beta-HSD1"/>
    <property type="match status" value="1"/>
</dbReference>
<organism evidence="4 5">
    <name type="scientific">Sarcina ventriculi</name>
    <name type="common">Clostridium ventriculi</name>
    <dbReference type="NCBI Taxonomy" id="1267"/>
    <lineage>
        <taxon>Bacteria</taxon>
        <taxon>Bacillati</taxon>
        <taxon>Bacillota</taxon>
        <taxon>Clostridia</taxon>
        <taxon>Eubacteriales</taxon>
        <taxon>Clostridiaceae</taxon>
        <taxon>Sarcina</taxon>
    </lineage>
</organism>
<dbReference type="RefSeq" id="WP_055258853.1">
    <property type="nucleotide sequence ID" value="NZ_CABIXL010000004.1"/>
</dbReference>
<dbReference type="PANTHER" id="PTHR44196">
    <property type="entry name" value="DEHYDROGENASE/REDUCTASE SDR FAMILY MEMBER 7B"/>
    <property type="match status" value="1"/>
</dbReference>
<keyword evidence="2 4" id="KW-0560">Oxidoreductase</keyword>
<dbReference type="InterPro" id="IPR036291">
    <property type="entry name" value="NAD(P)-bd_dom_sf"/>
</dbReference>
<dbReference type="PRINTS" id="PR00080">
    <property type="entry name" value="SDRFAMILY"/>
</dbReference>
<dbReference type="EMBL" id="CYZR01000004">
    <property type="protein sequence ID" value="CUN88751.1"/>
    <property type="molecule type" value="Genomic_DNA"/>
</dbReference>
<dbReference type="InterPro" id="IPR002347">
    <property type="entry name" value="SDR_fam"/>
</dbReference>
<proteinExistence type="inferred from homology"/>
<dbReference type="CDD" id="cd05233">
    <property type="entry name" value="SDR_c"/>
    <property type="match status" value="1"/>
</dbReference>
<gene>
    <name evidence="4" type="primary">ydfG_2</name>
    <name evidence="4" type="ORF">ERS852473_01333</name>
</gene>
<sequence>MREIVLITGATSGIGYEFSKIFYEKGYNLILIGRNESVLQEMKSCMGEKRVITYSCDLSKSENVKNFLEFVDKNNIDIDILINNAGIGFNGYFNDISWEKNEMIINTNIMALTFLTKVITDRMKKRGKGKVLNVASTGSYEPGPLINVYYASKAYVLSFSQALRQELRDFGITVTTLCPGATKTNFSRRAGKGDLNVAMSAEKVAKQGYKALMKNKAICIPGNLNKFLVLGCKIAPSSISAKIVKNIQKKAMKNKA</sequence>